<accession>A0ABN7UR67</accession>
<proteinExistence type="predicted"/>
<keyword evidence="2" id="KW-1185">Reference proteome</keyword>
<dbReference type="EMBL" id="CAJVQB010005187">
    <property type="protein sequence ID" value="CAG8655175.1"/>
    <property type="molecule type" value="Genomic_DNA"/>
</dbReference>
<reference evidence="1 2" key="1">
    <citation type="submission" date="2021-06" db="EMBL/GenBank/DDBJ databases">
        <authorList>
            <person name="Kallberg Y."/>
            <person name="Tangrot J."/>
            <person name="Rosling A."/>
        </authorList>
    </citation>
    <scope>NUCLEOTIDE SEQUENCE [LARGE SCALE GENOMIC DNA]</scope>
    <source>
        <strain evidence="1 2">120-4 pot B 10/14</strain>
    </source>
</reference>
<organism evidence="1 2">
    <name type="scientific">Gigaspora margarita</name>
    <dbReference type="NCBI Taxonomy" id="4874"/>
    <lineage>
        <taxon>Eukaryota</taxon>
        <taxon>Fungi</taxon>
        <taxon>Fungi incertae sedis</taxon>
        <taxon>Mucoromycota</taxon>
        <taxon>Glomeromycotina</taxon>
        <taxon>Glomeromycetes</taxon>
        <taxon>Diversisporales</taxon>
        <taxon>Gigasporaceae</taxon>
        <taxon>Gigaspora</taxon>
    </lineage>
</organism>
<gene>
    <name evidence="1" type="ORF">GMARGA_LOCUS9571</name>
</gene>
<evidence type="ECO:0000313" key="2">
    <source>
        <dbReference type="Proteomes" id="UP000789901"/>
    </source>
</evidence>
<protein>
    <submittedName>
        <fullName evidence="1">31594_t:CDS:1</fullName>
    </submittedName>
</protein>
<dbReference type="Proteomes" id="UP000789901">
    <property type="component" value="Unassembled WGS sequence"/>
</dbReference>
<name>A0ABN7UR67_GIGMA</name>
<comment type="caution">
    <text evidence="1">The sequence shown here is derived from an EMBL/GenBank/DDBJ whole genome shotgun (WGS) entry which is preliminary data.</text>
</comment>
<evidence type="ECO:0000313" key="1">
    <source>
        <dbReference type="EMBL" id="CAG8655175.1"/>
    </source>
</evidence>
<sequence length="46" mass="5165">MDPLQTPAYLKKTLALLKTQMRKAGLYGTYIVSVDAITYQEADDTK</sequence>